<dbReference type="SUPFAM" id="SSF54791">
    <property type="entry name" value="Eukaryotic type KH-domain (KH-domain type I)"/>
    <property type="match status" value="1"/>
</dbReference>
<reference evidence="2" key="1">
    <citation type="submission" date="2018-10" db="EMBL/GenBank/DDBJ databases">
        <title>Population genomic analysis revealed the cold adaptation of white poplar.</title>
        <authorList>
            <person name="Liu Y.-J."/>
        </authorList>
    </citation>
    <scope>NUCLEOTIDE SEQUENCE [LARGE SCALE GENOMIC DNA]</scope>
    <source>
        <strain evidence="2">PAL-ZL1</strain>
    </source>
</reference>
<name>A0A4U5QTZ2_POPAL</name>
<proteinExistence type="predicted"/>
<sequence length="247" mass="28044">MADIYTSPEGRSSLLLYKKVSRAAGRASFLIRFLFFLPKNGFLSRSLFFIFFTLYLVGHLTQESLFFKAYEPDEIAGQVAQLTGWDMPNDLPGQQLIGLLEKGQLLTVRSYLVKRQKIISRKFGTHYGDDLIRGCDGSVWVGEHVDSRDSISEDPLNNAEQQHTKSNTNAIPILSTLGFNLTLEVISEFLYHQSSSFSFSFCYQNMELRPKHPGMLGSEFHVLVAEREAERRDAWVGVPCFGSRKRS</sequence>
<dbReference type="AlphaFoldDB" id="A0A4U5QTZ2"/>
<keyword evidence="1" id="KW-0472">Membrane</keyword>
<dbReference type="EMBL" id="RCHU01000113">
    <property type="protein sequence ID" value="TKS14091.1"/>
    <property type="molecule type" value="Genomic_DNA"/>
</dbReference>
<gene>
    <name evidence="2" type="ORF">D5086_0000041650</name>
</gene>
<accession>A0A4U5QTZ2</accession>
<protein>
    <submittedName>
        <fullName evidence="2">Uncharacterized protein</fullName>
    </submittedName>
</protein>
<evidence type="ECO:0000313" key="2">
    <source>
        <dbReference type="EMBL" id="TKS14091.1"/>
    </source>
</evidence>
<dbReference type="GO" id="GO:0003723">
    <property type="term" value="F:RNA binding"/>
    <property type="evidence" value="ECO:0007669"/>
    <property type="project" value="InterPro"/>
</dbReference>
<keyword evidence="1" id="KW-1133">Transmembrane helix</keyword>
<keyword evidence="1" id="KW-0812">Transmembrane</keyword>
<dbReference type="STRING" id="43335.A0A4U5QTZ2"/>
<evidence type="ECO:0000256" key="1">
    <source>
        <dbReference type="SAM" id="Phobius"/>
    </source>
</evidence>
<feature type="transmembrane region" description="Helical" evidence="1">
    <location>
        <begin position="42"/>
        <end position="60"/>
    </location>
</feature>
<organism evidence="2">
    <name type="scientific">Populus alba</name>
    <name type="common">White poplar</name>
    <dbReference type="NCBI Taxonomy" id="43335"/>
    <lineage>
        <taxon>Eukaryota</taxon>
        <taxon>Viridiplantae</taxon>
        <taxon>Streptophyta</taxon>
        <taxon>Embryophyta</taxon>
        <taxon>Tracheophyta</taxon>
        <taxon>Spermatophyta</taxon>
        <taxon>Magnoliopsida</taxon>
        <taxon>eudicotyledons</taxon>
        <taxon>Gunneridae</taxon>
        <taxon>Pentapetalae</taxon>
        <taxon>rosids</taxon>
        <taxon>fabids</taxon>
        <taxon>Malpighiales</taxon>
        <taxon>Salicaceae</taxon>
        <taxon>Saliceae</taxon>
        <taxon>Populus</taxon>
    </lineage>
</organism>
<dbReference type="InterPro" id="IPR036612">
    <property type="entry name" value="KH_dom_type_1_sf"/>
</dbReference>
<comment type="caution">
    <text evidence="2">The sequence shown here is derived from an EMBL/GenBank/DDBJ whole genome shotgun (WGS) entry which is preliminary data.</text>
</comment>